<dbReference type="EMBL" id="JACHNH010000001">
    <property type="protein sequence ID" value="MBB4761133.1"/>
    <property type="molecule type" value="Genomic_DNA"/>
</dbReference>
<comment type="caution">
    <text evidence="3">The sequence shown here is derived from an EMBL/GenBank/DDBJ whole genome shotgun (WGS) entry which is preliminary data.</text>
</comment>
<keyword evidence="2" id="KW-0732">Signal</keyword>
<feature type="compositionally biased region" description="Low complexity" evidence="1">
    <location>
        <begin position="40"/>
        <end position="63"/>
    </location>
</feature>
<feature type="region of interest" description="Disordered" evidence="1">
    <location>
        <begin position="26"/>
        <end position="81"/>
    </location>
</feature>
<feature type="compositionally biased region" description="Acidic residues" evidence="1">
    <location>
        <begin position="64"/>
        <end position="81"/>
    </location>
</feature>
<name>A0A7W7HUW3_9ACTN</name>
<accession>A0A7W7HUW3</accession>
<feature type="signal peptide" evidence="2">
    <location>
        <begin position="1"/>
        <end position="26"/>
    </location>
</feature>
<evidence type="ECO:0008006" key="5">
    <source>
        <dbReference type="Google" id="ProtNLM"/>
    </source>
</evidence>
<dbReference type="RefSeq" id="WP_184999368.1">
    <property type="nucleotide sequence ID" value="NZ_BOMK01000013.1"/>
</dbReference>
<evidence type="ECO:0000256" key="1">
    <source>
        <dbReference type="SAM" id="MobiDB-lite"/>
    </source>
</evidence>
<gene>
    <name evidence="3" type="ORF">BJ971_001689</name>
</gene>
<feature type="region of interest" description="Disordered" evidence="1">
    <location>
        <begin position="154"/>
        <end position="176"/>
    </location>
</feature>
<evidence type="ECO:0000313" key="4">
    <source>
        <dbReference type="Proteomes" id="UP000578112"/>
    </source>
</evidence>
<keyword evidence="4" id="KW-1185">Reference proteome</keyword>
<evidence type="ECO:0000313" key="3">
    <source>
        <dbReference type="EMBL" id="MBB4761133.1"/>
    </source>
</evidence>
<reference evidence="3 4" key="1">
    <citation type="submission" date="2020-08" db="EMBL/GenBank/DDBJ databases">
        <title>Sequencing the genomes of 1000 actinobacteria strains.</title>
        <authorList>
            <person name="Klenk H.-P."/>
        </authorList>
    </citation>
    <scope>NUCLEOTIDE SEQUENCE [LARGE SCALE GENOMIC DNA]</scope>
    <source>
        <strain evidence="3 4">DSM 43149</strain>
    </source>
</reference>
<organism evidence="3 4">
    <name type="scientific">Actinoplanes digitatis</name>
    <dbReference type="NCBI Taxonomy" id="1868"/>
    <lineage>
        <taxon>Bacteria</taxon>
        <taxon>Bacillati</taxon>
        <taxon>Actinomycetota</taxon>
        <taxon>Actinomycetes</taxon>
        <taxon>Micromonosporales</taxon>
        <taxon>Micromonosporaceae</taxon>
        <taxon>Actinoplanes</taxon>
    </lineage>
</organism>
<sequence>MTRRMASRSVALTAAFLALAAGGAAACDSGYSDDSDFDDSPTYTYSSDYEGSGYDNSGSSDSSGGDDDGYVEESGDEEPADEVFYCADEDGAIVDEEYCADNDWSPSYFLWHSPDYTRGLSPGEQLDGGDYFPANDGAARRAFKLPSAGKVSNGTVKTNVVGRGSTGSGLTSSSGG</sequence>
<dbReference type="Proteomes" id="UP000578112">
    <property type="component" value="Unassembled WGS sequence"/>
</dbReference>
<dbReference type="PROSITE" id="PS51257">
    <property type="entry name" value="PROKAR_LIPOPROTEIN"/>
    <property type="match status" value="1"/>
</dbReference>
<dbReference type="AlphaFoldDB" id="A0A7W7HUW3"/>
<evidence type="ECO:0000256" key="2">
    <source>
        <dbReference type="SAM" id="SignalP"/>
    </source>
</evidence>
<protein>
    <recommendedName>
        <fullName evidence="5">Secreted protein</fullName>
    </recommendedName>
</protein>
<feature type="chain" id="PRO_5030910729" description="Secreted protein" evidence="2">
    <location>
        <begin position="27"/>
        <end position="176"/>
    </location>
</feature>
<proteinExistence type="predicted"/>